<feature type="compositionally biased region" description="Low complexity" evidence="1">
    <location>
        <begin position="10"/>
        <end position="30"/>
    </location>
</feature>
<accession>A0A0A8YMZ2</accession>
<protein>
    <submittedName>
        <fullName evidence="2">Uncharacterized protein</fullName>
    </submittedName>
</protein>
<dbReference type="AlphaFoldDB" id="A0A0A8YMZ2"/>
<sequence length="54" mass="5638">MSTWATQPTGDSNRSSGGSGRCPATAATPASSESELSASILWMLNPFFQSSNTR</sequence>
<organism evidence="2">
    <name type="scientific">Arundo donax</name>
    <name type="common">Giant reed</name>
    <name type="synonym">Donax arundinaceus</name>
    <dbReference type="NCBI Taxonomy" id="35708"/>
    <lineage>
        <taxon>Eukaryota</taxon>
        <taxon>Viridiplantae</taxon>
        <taxon>Streptophyta</taxon>
        <taxon>Embryophyta</taxon>
        <taxon>Tracheophyta</taxon>
        <taxon>Spermatophyta</taxon>
        <taxon>Magnoliopsida</taxon>
        <taxon>Liliopsida</taxon>
        <taxon>Poales</taxon>
        <taxon>Poaceae</taxon>
        <taxon>PACMAD clade</taxon>
        <taxon>Arundinoideae</taxon>
        <taxon>Arundineae</taxon>
        <taxon>Arundo</taxon>
    </lineage>
</organism>
<proteinExistence type="predicted"/>
<dbReference type="EMBL" id="GBRH01270892">
    <property type="protein sequence ID" value="JAD27003.1"/>
    <property type="molecule type" value="Transcribed_RNA"/>
</dbReference>
<name>A0A0A8YMZ2_ARUDO</name>
<feature type="region of interest" description="Disordered" evidence="1">
    <location>
        <begin position="1"/>
        <end position="30"/>
    </location>
</feature>
<reference evidence="2" key="2">
    <citation type="journal article" date="2015" name="Data Brief">
        <title>Shoot transcriptome of the giant reed, Arundo donax.</title>
        <authorList>
            <person name="Barrero R.A."/>
            <person name="Guerrero F.D."/>
            <person name="Moolhuijzen P."/>
            <person name="Goolsby J.A."/>
            <person name="Tidwell J."/>
            <person name="Bellgard S.E."/>
            <person name="Bellgard M.I."/>
        </authorList>
    </citation>
    <scope>NUCLEOTIDE SEQUENCE</scope>
    <source>
        <tissue evidence="2">Shoot tissue taken approximately 20 cm above the soil surface</tissue>
    </source>
</reference>
<reference evidence="2" key="1">
    <citation type="submission" date="2014-09" db="EMBL/GenBank/DDBJ databases">
        <authorList>
            <person name="Magalhaes I.L.F."/>
            <person name="Oliveira U."/>
            <person name="Santos F.R."/>
            <person name="Vidigal T.H.D.A."/>
            <person name="Brescovit A.D."/>
            <person name="Santos A.J."/>
        </authorList>
    </citation>
    <scope>NUCLEOTIDE SEQUENCE</scope>
    <source>
        <tissue evidence="2">Shoot tissue taken approximately 20 cm above the soil surface</tissue>
    </source>
</reference>
<evidence type="ECO:0000256" key="1">
    <source>
        <dbReference type="SAM" id="MobiDB-lite"/>
    </source>
</evidence>
<evidence type="ECO:0000313" key="2">
    <source>
        <dbReference type="EMBL" id="JAD27003.1"/>
    </source>
</evidence>